<evidence type="ECO:0000313" key="1">
    <source>
        <dbReference type="EMBL" id="MZR22414.1"/>
    </source>
</evidence>
<dbReference type="AlphaFoldDB" id="A0A845MHC2"/>
<dbReference type="Gene3D" id="3.30.1360.120">
    <property type="entry name" value="Probable tRNA modification gtpase trme, domain 1"/>
    <property type="match status" value="1"/>
</dbReference>
<name>A0A845MHC2_9PROT</name>
<reference evidence="1 2" key="1">
    <citation type="journal article" date="2014" name="Int. J. Syst. Evol. Microbiol.">
        <title>Sneathiella chungangensis sp. nov., isolated from a marine sand, and emended description of the genus Sneathiella.</title>
        <authorList>
            <person name="Siamphan C."/>
            <person name="Kim H."/>
            <person name="Lee J.S."/>
            <person name="Kim W."/>
        </authorList>
    </citation>
    <scope>NUCLEOTIDE SEQUENCE [LARGE SCALE GENOMIC DNA]</scope>
    <source>
        <strain evidence="1 2">KCTC 32476</strain>
    </source>
</reference>
<sequence>MAETPWITPAAIAETFPEGLKELPPRAQVNLRGSVTDSAFTDAVKAGTGIALPDTPNKTAAGTDFKALWLSPDEWLLVGEGEAASLVQKLEAALSGQHVAVNDVSANRTIFELSGPHSHPALMKSSEFDFHPRVFAPGDCVQTLIAKSQAIVEQTGETAFHIYVRSSFSRYVGAWLAEALAEYSVAE</sequence>
<dbReference type="Proteomes" id="UP000445696">
    <property type="component" value="Unassembled WGS sequence"/>
</dbReference>
<dbReference type="Pfam" id="PF04268">
    <property type="entry name" value="SoxG"/>
    <property type="match status" value="1"/>
</dbReference>
<evidence type="ECO:0000313" key="2">
    <source>
        <dbReference type="Proteomes" id="UP000445696"/>
    </source>
</evidence>
<dbReference type="InterPro" id="IPR027266">
    <property type="entry name" value="TrmE/GcvT-like"/>
</dbReference>
<dbReference type="OrthoDB" id="7562825at2"/>
<protein>
    <submittedName>
        <fullName evidence="1">Sarcosine oxidase subunit gamma</fullName>
    </submittedName>
</protein>
<organism evidence="1 2">
    <name type="scientific">Sneathiella chungangensis</name>
    <dbReference type="NCBI Taxonomy" id="1418234"/>
    <lineage>
        <taxon>Bacteria</taxon>
        <taxon>Pseudomonadati</taxon>
        <taxon>Pseudomonadota</taxon>
        <taxon>Alphaproteobacteria</taxon>
        <taxon>Sneathiellales</taxon>
        <taxon>Sneathiellaceae</taxon>
        <taxon>Sneathiella</taxon>
    </lineage>
</organism>
<comment type="caution">
    <text evidence="1">The sequence shown here is derived from an EMBL/GenBank/DDBJ whole genome shotgun (WGS) entry which is preliminary data.</text>
</comment>
<dbReference type="Gene3D" id="3.30.70.1520">
    <property type="entry name" value="Heterotetrameric sarcosine oxidase"/>
    <property type="match status" value="1"/>
</dbReference>
<proteinExistence type="predicted"/>
<keyword evidence="2" id="KW-1185">Reference proteome</keyword>
<dbReference type="EMBL" id="WTVA01000003">
    <property type="protein sequence ID" value="MZR22414.1"/>
    <property type="molecule type" value="Genomic_DNA"/>
</dbReference>
<dbReference type="InterPro" id="IPR007375">
    <property type="entry name" value="SoxG"/>
</dbReference>
<dbReference type="SUPFAM" id="SSF103025">
    <property type="entry name" value="Folate-binding domain"/>
    <property type="match status" value="1"/>
</dbReference>
<dbReference type="RefSeq" id="WP_161338853.1">
    <property type="nucleotide sequence ID" value="NZ_JBHSDG010000005.1"/>
</dbReference>
<gene>
    <name evidence="1" type="ORF">GQF03_08725</name>
</gene>
<accession>A0A845MHC2</accession>